<dbReference type="InterPro" id="IPR042100">
    <property type="entry name" value="Bug_dom1"/>
</dbReference>
<accession>A0ABW5UH35</accession>
<sequence length="368" mass="40596">MTSILYQVLITLDSVALIGFHRKPRCTLVRRRMRRDLLAGALGVGSLLGVAGLAQAQEKGSWVLVQPLERAQVADAVARHYARLLPQYLEGKAAVHEASRAQGVRAVRWAVDEAPPQRTLMLMSSVLAVQIQDEDGARRRGLSMLPVQLVLQRSWCLAAASGQPLKNSGELVARLRKLGRPVRLGVPVNGGMPGIWIKAMERRTGVAWQAQTYAREVYPAVKDLLAGRQDLLLDHCAEIRRVADAAGDAVRSRLQILAFAGEQPVSDVPNFCQWRLPPISSGWMAWFVPARMKPDERERLGRALHAIALRADTQRLIQDLQLEPSTFSIEASQAFVENSLGDWRSVATWLDNISSEALPQAPAQEAQP</sequence>
<comment type="similarity">
    <text evidence="1">Belongs to the UPF0065 (bug) family.</text>
</comment>
<name>A0ABW5UH35_9BURK</name>
<protein>
    <submittedName>
        <fullName evidence="2">Uncharacterized protein</fullName>
    </submittedName>
</protein>
<dbReference type="InterPro" id="IPR005064">
    <property type="entry name" value="BUG"/>
</dbReference>
<comment type="caution">
    <text evidence="2">The sequence shown here is derived from an EMBL/GenBank/DDBJ whole genome shotgun (WGS) entry which is preliminary data.</text>
</comment>
<dbReference type="PANTHER" id="PTHR42928:SF5">
    <property type="entry name" value="BLR1237 PROTEIN"/>
    <property type="match status" value="1"/>
</dbReference>
<keyword evidence="3" id="KW-1185">Reference proteome</keyword>
<organism evidence="2 3">
    <name type="scientific">Comamonas terrae</name>
    <dbReference type="NCBI Taxonomy" id="673548"/>
    <lineage>
        <taxon>Bacteria</taxon>
        <taxon>Pseudomonadati</taxon>
        <taxon>Pseudomonadota</taxon>
        <taxon>Betaproteobacteria</taxon>
        <taxon>Burkholderiales</taxon>
        <taxon>Comamonadaceae</taxon>
        <taxon>Comamonas</taxon>
    </lineage>
</organism>
<dbReference type="Gene3D" id="3.40.190.10">
    <property type="entry name" value="Periplasmic binding protein-like II"/>
    <property type="match status" value="1"/>
</dbReference>
<gene>
    <name evidence="2" type="ORF">ACFSW6_02280</name>
</gene>
<evidence type="ECO:0000256" key="1">
    <source>
        <dbReference type="ARBA" id="ARBA00006987"/>
    </source>
</evidence>
<dbReference type="RefSeq" id="WP_157081838.1">
    <property type="nucleotide sequence ID" value="NZ_BCNT01000003.1"/>
</dbReference>
<evidence type="ECO:0000313" key="2">
    <source>
        <dbReference type="EMBL" id="MFD2752897.1"/>
    </source>
</evidence>
<dbReference type="EMBL" id="JBHUMV010000001">
    <property type="protein sequence ID" value="MFD2752897.1"/>
    <property type="molecule type" value="Genomic_DNA"/>
</dbReference>
<evidence type="ECO:0000313" key="3">
    <source>
        <dbReference type="Proteomes" id="UP001597463"/>
    </source>
</evidence>
<dbReference type="PANTHER" id="PTHR42928">
    <property type="entry name" value="TRICARBOXYLATE-BINDING PROTEIN"/>
    <property type="match status" value="1"/>
</dbReference>
<dbReference type="Proteomes" id="UP001597463">
    <property type="component" value="Unassembled WGS sequence"/>
</dbReference>
<proteinExistence type="inferred from homology"/>
<dbReference type="Gene3D" id="3.40.190.150">
    <property type="entry name" value="Bordetella uptake gene, domain 1"/>
    <property type="match status" value="1"/>
</dbReference>
<reference evidence="3" key="1">
    <citation type="journal article" date="2019" name="Int. J. Syst. Evol. Microbiol.">
        <title>The Global Catalogue of Microorganisms (GCM) 10K type strain sequencing project: providing services to taxonomists for standard genome sequencing and annotation.</title>
        <authorList>
            <consortium name="The Broad Institute Genomics Platform"/>
            <consortium name="The Broad Institute Genome Sequencing Center for Infectious Disease"/>
            <person name="Wu L."/>
            <person name="Ma J."/>
        </authorList>
    </citation>
    <scope>NUCLEOTIDE SEQUENCE [LARGE SCALE GENOMIC DNA]</scope>
    <source>
        <strain evidence="3">TISTR 1906</strain>
    </source>
</reference>